<keyword evidence="2 7" id="KW-0238">DNA-binding</keyword>
<sequence length="429" mass="48146">MGGRALLQDLIQGVSRRANISEQEAETFVRTVFAVVSDSLSDEKVIKIRNWGTFKLVEVDDRETVDPTTGMTTRVKGYRKVVFTPDNTLKDLINKPFSQFETVLLNESTDLADMERGVDPEASVEDEEPEEGEGEELQEETETPDVEEKESEETELPETADAEAPQTETVESPSAAEDTEETIEEDRDDMSSSSIEYQHADYQKIQEQKVEELNVTTQTVEHQTIEHQSIVHQSEPESERQSRCMRLSQGGMIGLFLFILLLMAGSYFAGYYRVLCPCALCPDGVEPAVVAEMKEADTLTVREEKRQVEPVENDSVKKAEQNTGALAASAHQQAARQDSVKSREDSLKHLRAKASEYPQVKNAKYLIVGVKTVHKLKSGESLLRLAQQVYGSREFVTYIIELNQIKDPNLVQIGKEIKLPELVKSNDNL</sequence>
<comment type="similarity">
    <text evidence="1 3">Belongs to the bacterial histone-like protein family.</text>
</comment>
<dbReference type="GO" id="GO:0003677">
    <property type="term" value="F:DNA binding"/>
    <property type="evidence" value="ECO:0007669"/>
    <property type="project" value="UniProtKB-KW"/>
</dbReference>
<keyword evidence="5" id="KW-0472">Membrane</keyword>
<dbReference type="EMBL" id="JAHLFU010000214">
    <property type="protein sequence ID" value="MBU3854198.1"/>
    <property type="molecule type" value="Genomic_DNA"/>
</dbReference>
<comment type="caution">
    <text evidence="7">The sequence shown here is derived from an EMBL/GenBank/DDBJ whole genome shotgun (WGS) entry which is preliminary data.</text>
</comment>
<organism evidence="7 8">
    <name type="scientific">Candidatus Paraprevotella stercoravium</name>
    <dbReference type="NCBI Taxonomy" id="2838725"/>
    <lineage>
        <taxon>Bacteria</taxon>
        <taxon>Pseudomonadati</taxon>
        <taxon>Bacteroidota</taxon>
        <taxon>Bacteroidia</taxon>
        <taxon>Bacteroidales</taxon>
        <taxon>Prevotellaceae</taxon>
        <taxon>Paraprevotella</taxon>
    </lineage>
</organism>
<dbReference type="SMART" id="SM00411">
    <property type="entry name" value="BHL"/>
    <property type="match status" value="1"/>
</dbReference>
<reference evidence="7" key="1">
    <citation type="journal article" date="2021" name="PeerJ">
        <title>Extensive microbial diversity within the chicken gut microbiome revealed by metagenomics and culture.</title>
        <authorList>
            <person name="Gilroy R."/>
            <person name="Ravi A."/>
            <person name="Getino M."/>
            <person name="Pursley I."/>
            <person name="Horton D.L."/>
            <person name="Alikhan N.F."/>
            <person name="Baker D."/>
            <person name="Gharbi K."/>
            <person name="Hall N."/>
            <person name="Watson M."/>
            <person name="Adriaenssens E.M."/>
            <person name="Foster-Nyarko E."/>
            <person name="Jarju S."/>
            <person name="Secka A."/>
            <person name="Antonio M."/>
            <person name="Oren A."/>
            <person name="Chaudhuri R.R."/>
            <person name="La Ragione R."/>
            <person name="Hildebrand F."/>
            <person name="Pallen M.J."/>
        </authorList>
    </citation>
    <scope>NUCLEOTIDE SEQUENCE</scope>
    <source>
        <strain evidence="7">G3-2149</strain>
    </source>
</reference>
<dbReference type="PANTHER" id="PTHR33175">
    <property type="entry name" value="DNA-BINDING PROTEIN HU"/>
    <property type="match status" value="1"/>
</dbReference>
<keyword evidence="5" id="KW-1133">Transmembrane helix</keyword>
<dbReference type="Gene3D" id="4.10.520.10">
    <property type="entry name" value="IHF-like DNA-binding proteins"/>
    <property type="match status" value="1"/>
</dbReference>
<dbReference type="GO" id="GO:0005829">
    <property type="term" value="C:cytosol"/>
    <property type="evidence" value="ECO:0007669"/>
    <property type="project" value="TreeGrafter"/>
</dbReference>
<dbReference type="SMART" id="SM00257">
    <property type="entry name" value="LysM"/>
    <property type="match status" value="1"/>
</dbReference>
<evidence type="ECO:0000256" key="2">
    <source>
        <dbReference type="ARBA" id="ARBA00023125"/>
    </source>
</evidence>
<evidence type="ECO:0000256" key="3">
    <source>
        <dbReference type="RuleBase" id="RU003939"/>
    </source>
</evidence>
<proteinExistence type="inferred from homology"/>
<feature type="compositionally biased region" description="Acidic residues" evidence="4">
    <location>
        <begin position="122"/>
        <end position="161"/>
    </location>
</feature>
<evidence type="ECO:0000259" key="6">
    <source>
        <dbReference type="PROSITE" id="PS51782"/>
    </source>
</evidence>
<dbReference type="Proteomes" id="UP000823865">
    <property type="component" value="Unassembled WGS sequence"/>
</dbReference>
<dbReference type="InterPro" id="IPR010992">
    <property type="entry name" value="IHF-like_DNA-bd_dom_sf"/>
</dbReference>
<dbReference type="SUPFAM" id="SSF47729">
    <property type="entry name" value="IHF-like DNA-binding proteins"/>
    <property type="match status" value="1"/>
</dbReference>
<accession>A0A9E2LC93</accession>
<evidence type="ECO:0000313" key="8">
    <source>
        <dbReference type="Proteomes" id="UP000823865"/>
    </source>
</evidence>
<protein>
    <submittedName>
        <fullName evidence="7">HU family DNA-binding protein</fullName>
    </submittedName>
</protein>
<dbReference type="AlphaFoldDB" id="A0A9E2LC93"/>
<feature type="domain" description="LysM" evidence="6">
    <location>
        <begin position="372"/>
        <end position="419"/>
    </location>
</feature>
<dbReference type="InterPro" id="IPR000119">
    <property type="entry name" value="Hist_DNA-bd"/>
</dbReference>
<evidence type="ECO:0000313" key="7">
    <source>
        <dbReference type="EMBL" id="MBU3854198.1"/>
    </source>
</evidence>
<dbReference type="Gene3D" id="3.10.350.10">
    <property type="entry name" value="LysM domain"/>
    <property type="match status" value="1"/>
</dbReference>
<dbReference type="PROSITE" id="PS51782">
    <property type="entry name" value="LYSM"/>
    <property type="match status" value="1"/>
</dbReference>
<evidence type="ECO:0000256" key="1">
    <source>
        <dbReference type="ARBA" id="ARBA00010529"/>
    </source>
</evidence>
<feature type="compositionally biased region" description="Acidic residues" evidence="4">
    <location>
        <begin position="177"/>
        <end position="188"/>
    </location>
</feature>
<evidence type="ECO:0000256" key="4">
    <source>
        <dbReference type="SAM" id="MobiDB-lite"/>
    </source>
</evidence>
<dbReference type="PANTHER" id="PTHR33175:SF2">
    <property type="entry name" value="INTEGRATION HOST FACTOR SUBUNIT ALPHA"/>
    <property type="match status" value="1"/>
</dbReference>
<gene>
    <name evidence="7" type="ORF">H9789_10385</name>
</gene>
<dbReference type="InterPro" id="IPR036779">
    <property type="entry name" value="LysM_dom_sf"/>
</dbReference>
<dbReference type="GO" id="GO:0030527">
    <property type="term" value="F:structural constituent of chromatin"/>
    <property type="evidence" value="ECO:0007669"/>
    <property type="project" value="InterPro"/>
</dbReference>
<feature type="transmembrane region" description="Helical" evidence="5">
    <location>
        <begin position="250"/>
        <end position="272"/>
    </location>
</feature>
<dbReference type="CDD" id="cd13832">
    <property type="entry name" value="IHF"/>
    <property type="match status" value="1"/>
</dbReference>
<evidence type="ECO:0000256" key="5">
    <source>
        <dbReference type="SAM" id="Phobius"/>
    </source>
</evidence>
<keyword evidence="5" id="KW-0812">Transmembrane</keyword>
<feature type="region of interest" description="Disordered" evidence="4">
    <location>
        <begin position="111"/>
        <end position="194"/>
    </location>
</feature>
<name>A0A9E2LC93_9BACT</name>
<dbReference type="InterPro" id="IPR018392">
    <property type="entry name" value="LysM"/>
</dbReference>
<dbReference type="Pfam" id="PF00216">
    <property type="entry name" value="Bac_DNA_binding"/>
    <property type="match status" value="1"/>
</dbReference>
<reference evidence="7" key="2">
    <citation type="submission" date="2021-04" db="EMBL/GenBank/DDBJ databases">
        <authorList>
            <person name="Gilroy R."/>
        </authorList>
    </citation>
    <scope>NUCLEOTIDE SEQUENCE</scope>
    <source>
        <strain evidence="7">G3-2149</strain>
    </source>
</reference>